<dbReference type="SUPFAM" id="SSF53850">
    <property type="entry name" value="Periplasmic binding protein-like II"/>
    <property type="match status" value="1"/>
</dbReference>
<dbReference type="Proteomes" id="UP000288758">
    <property type="component" value="Chromosome"/>
</dbReference>
<dbReference type="RefSeq" id="WP_205694820.1">
    <property type="nucleotide sequence ID" value="NZ_CP034669.1"/>
</dbReference>
<evidence type="ECO:0000313" key="1">
    <source>
        <dbReference type="EMBL" id="QAT84967.1"/>
    </source>
</evidence>
<name>A0A410RSV2_CORCK</name>
<protein>
    <submittedName>
        <fullName evidence="1">LysR family transcriptional regulator</fullName>
    </submittedName>
</protein>
<gene>
    <name evidence="1" type="primary">yafC2</name>
    <name evidence="1" type="ORF">EJ065_3405</name>
</gene>
<sequence>MRHLALTGAGLARIAAFQVREDLKAGRLSAVLEERNPGDTVVFHAVFLEPTKHLPARIRAFLDYFAEVGMG</sequence>
<organism evidence="1 2">
    <name type="scientific">Corallococcus coralloides</name>
    <name type="common">Myxococcus coralloides</name>
    <dbReference type="NCBI Taxonomy" id="184914"/>
    <lineage>
        <taxon>Bacteria</taxon>
        <taxon>Pseudomonadati</taxon>
        <taxon>Myxococcota</taxon>
        <taxon>Myxococcia</taxon>
        <taxon>Myxococcales</taxon>
        <taxon>Cystobacterineae</taxon>
        <taxon>Myxococcaceae</taxon>
        <taxon>Corallococcus</taxon>
    </lineage>
</organism>
<proteinExistence type="predicted"/>
<dbReference type="EMBL" id="CP034669">
    <property type="protein sequence ID" value="QAT84967.1"/>
    <property type="molecule type" value="Genomic_DNA"/>
</dbReference>
<reference evidence="1 2" key="1">
    <citation type="submission" date="2018-12" db="EMBL/GenBank/DDBJ databases">
        <title>Complete Genome Sequence of the Corallopyronin A producing Myxobacterium Corallococcus coralloides B035.</title>
        <authorList>
            <person name="Bouhired S.M."/>
            <person name="Rupp O."/>
            <person name="Blom J."/>
            <person name="Schaeberle T.F."/>
            <person name="Kehraus S."/>
            <person name="Schiefer A."/>
            <person name="Pfarr K."/>
            <person name="Goesmann A."/>
            <person name="Hoerauf A."/>
            <person name="Koenig G.M."/>
        </authorList>
    </citation>
    <scope>NUCLEOTIDE SEQUENCE [LARGE SCALE GENOMIC DNA]</scope>
    <source>
        <strain evidence="1 2">B035</strain>
    </source>
</reference>
<dbReference type="Gene3D" id="3.40.190.10">
    <property type="entry name" value="Periplasmic binding protein-like II"/>
    <property type="match status" value="2"/>
</dbReference>
<dbReference type="AlphaFoldDB" id="A0A410RSV2"/>
<accession>A0A410RSV2</accession>
<evidence type="ECO:0000313" key="2">
    <source>
        <dbReference type="Proteomes" id="UP000288758"/>
    </source>
</evidence>